<keyword evidence="2" id="KW-1185">Reference proteome</keyword>
<dbReference type="RefSeq" id="WP_408215806.1">
    <property type="nucleotide sequence ID" value="NZ_JAQQBZ010000019.1"/>
</dbReference>
<evidence type="ECO:0008006" key="3">
    <source>
        <dbReference type="Google" id="ProtNLM"/>
    </source>
</evidence>
<organism evidence="1 2">
    <name type="scientific">Paraburkholderia dilworthii</name>
    <dbReference type="NCBI Taxonomy" id="948106"/>
    <lineage>
        <taxon>Bacteria</taxon>
        <taxon>Pseudomonadati</taxon>
        <taxon>Pseudomonadota</taxon>
        <taxon>Betaproteobacteria</taxon>
        <taxon>Burkholderiales</taxon>
        <taxon>Burkholderiaceae</taxon>
        <taxon>Paraburkholderia</taxon>
    </lineage>
</organism>
<reference evidence="1 2" key="1">
    <citation type="journal article" date="2024" name="Chem. Sci.">
        <title>Discovery of megapolipeptins by genome mining of a Burkholderiales bacteria collection.</title>
        <authorList>
            <person name="Paulo B.S."/>
            <person name="Recchia M.J.J."/>
            <person name="Lee S."/>
            <person name="Fergusson C.H."/>
            <person name="Romanowski S.B."/>
            <person name="Hernandez A."/>
            <person name="Krull N."/>
            <person name="Liu D.Y."/>
            <person name="Cavanagh H."/>
            <person name="Bos A."/>
            <person name="Gray C.A."/>
            <person name="Murphy B.T."/>
            <person name="Linington R.G."/>
            <person name="Eustaquio A.S."/>
        </authorList>
    </citation>
    <scope>NUCLEOTIDE SEQUENCE [LARGE SCALE GENOMIC DNA]</scope>
    <source>
        <strain evidence="1 2">RL17-335-BIF-A</strain>
    </source>
</reference>
<evidence type="ECO:0000313" key="2">
    <source>
        <dbReference type="Proteomes" id="UP001629367"/>
    </source>
</evidence>
<accession>A0ABW9DCQ4</accession>
<evidence type="ECO:0000313" key="1">
    <source>
        <dbReference type="EMBL" id="MFM0596059.1"/>
    </source>
</evidence>
<dbReference type="Proteomes" id="UP001629367">
    <property type="component" value="Unassembled WGS sequence"/>
</dbReference>
<name>A0ABW9DCQ4_9BURK</name>
<dbReference type="EMBL" id="JAQQBZ010000019">
    <property type="protein sequence ID" value="MFM0596059.1"/>
    <property type="molecule type" value="Genomic_DNA"/>
</dbReference>
<gene>
    <name evidence="1" type="ORF">PQQ68_23820</name>
</gene>
<proteinExistence type="predicted"/>
<protein>
    <recommendedName>
        <fullName evidence="3">Phage derived protein Gp49-like</fullName>
    </recommendedName>
</protein>
<sequence length="117" mass="13394">MKDNVDAPDKRSSFAVMVAALFGGVEVDDYQSEIKSIGSVDVKAAHSFKHGGRKVTVWELKYQNKDRIYFFAQPDLKTIFLLLAYHKKDRNTPDEVKRVCEDDIKAILHADRDVEFC</sequence>
<comment type="caution">
    <text evidence="1">The sequence shown here is derived from an EMBL/GenBank/DDBJ whole genome shotgun (WGS) entry which is preliminary data.</text>
</comment>